<comment type="caution">
    <text evidence="2">The sequence shown here is derived from an EMBL/GenBank/DDBJ whole genome shotgun (WGS) entry which is preliminary data.</text>
</comment>
<dbReference type="EMBL" id="LPXH01000040">
    <property type="protein sequence ID" value="KUF38364.1"/>
    <property type="molecule type" value="Genomic_DNA"/>
</dbReference>
<dbReference type="Gene3D" id="1.10.30.50">
    <property type="match status" value="1"/>
</dbReference>
<dbReference type="RefSeq" id="WP_058880506.1">
    <property type="nucleotide sequence ID" value="NZ_LPXH01000040.1"/>
</dbReference>
<protein>
    <recommendedName>
        <fullName evidence="1">HNH nuclease domain-containing protein</fullName>
    </recommendedName>
</protein>
<dbReference type="Pfam" id="PF13395">
    <property type="entry name" value="HNH_4"/>
    <property type="match status" value="1"/>
</dbReference>
<evidence type="ECO:0000313" key="3">
    <source>
        <dbReference type="Proteomes" id="UP000053300"/>
    </source>
</evidence>
<gene>
    <name evidence="2" type="ORF">AS359_11585</name>
</gene>
<dbReference type="AlphaFoldDB" id="A0A0W7YTC9"/>
<dbReference type="Proteomes" id="UP000053300">
    <property type="component" value="Unassembled WGS sequence"/>
</dbReference>
<feature type="domain" description="HNH nuclease" evidence="1">
    <location>
        <begin position="123"/>
        <end position="174"/>
    </location>
</feature>
<evidence type="ECO:0000313" key="2">
    <source>
        <dbReference type="EMBL" id="KUF38364.1"/>
    </source>
</evidence>
<proteinExistence type="predicted"/>
<organism evidence="2 3">
    <name type="scientific">Comamonas kerstersii</name>
    <dbReference type="NCBI Taxonomy" id="225992"/>
    <lineage>
        <taxon>Bacteria</taxon>
        <taxon>Pseudomonadati</taxon>
        <taxon>Pseudomonadota</taxon>
        <taxon>Betaproteobacteria</taxon>
        <taxon>Burkholderiales</taxon>
        <taxon>Comamonadaceae</taxon>
        <taxon>Comamonas</taxon>
    </lineage>
</organism>
<sequence>MITAIQDFKQDHGNPTFVQASKHPQFEKLVSKVATTVSAQPLKYLQNFGGTTTAFLYERGHGVVRLLPGVPFYLRRFYPLVQHLARSHWVEHIKKNDRNRPILGDAGDLENFLFETPRKTLDEVCAALLKLDGHQCFYRGERLSQADVDHFIPFSQYPRDIGQNFVLAHARCNRSKSNALAAEQHLQRWLERLEKRAGDLAAISEAAGVTSDAAVMTRVAQWSYANAVSAHGHAWVQPALFEPITASYLRHFPASGG</sequence>
<dbReference type="SMART" id="SM00507">
    <property type="entry name" value="HNHc"/>
    <property type="match status" value="1"/>
</dbReference>
<reference evidence="2 3" key="1">
    <citation type="submission" date="2015-12" db="EMBL/GenBank/DDBJ databases">
        <title>Complete genome sequence of a multi-drug resistant strain Acidovorax sp. 12322-1.</title>
        <authorList>
            <person name="Ming D."/>
            <person name="Wang M."/>
            <person name="Hu S."/>
            <person name="Zhou Y."/>
            <person name="Jiang T."/>
        </authorList>
    </citation>
    <scope>NUCLEOTIDE SEQUENCE [LARGE SCALE GENOMIC DNA]</scope>
    <source>
        <strain evidence="2 3">12322-1</strain>
    </source>
</reference>
<keyword evidence="3" id="KW-1185">Reference proteome</keyword>
<accession>A0A0W7YTC9</accession>
<dbReference type="InterPro" id="IPR003615">
    <property type="entry name" value="HNH_nuc"/>
</dbReference>
<name>A0A0W7YTC9_9BURK</name>
<evidence type="ECO:0000259" key="1">
    <source>
        <dbReference type="SMART" id="SM00507"/>
    </source>
</evidence>